<accession>A0A347WLS1</accession>
<evidence type="ECO:0000256" key="4">
    <source>
        <dbReference type="ARBA" id="ARBA00022475"/>
    </source>
</evidence>
<protein>
    <submittedName>
        <fullName evidence="9">AI-2E family transporter</fullName>
    </submittedName>
</protein>
<feature type="transmembrane region" description="Helical" evidence="8">
    <location>
        <begin position="36"/>
        <end position="54"/>
    </location>
</feature>
<dbReference type="OrthoDB" id="9793390at2"/>
<dbReference type="KEGG" id="abae:CL176_08455"/>
<feature type="transmembrane region" description="Helical" evidence="8">
    <location>
        <begin position="175"/>
        <end position="194"/>
    </location>
</feature>
<feature type="transmembrane region" description="Helical" evidence="8">
    <location>
        <begin position="206"/>
        <end position="226"/>
    </location>
</feature>
<evidence type="ECO:0000313" key="9">
    <source>
        <dbReference type="EMBL" id="AXY26028.1"/>
    </source>
</evidence>
<dbReference type="GO" id="GO:0005886">
    <property type="term" value="C:plasma membrane"/>
    <property type="evidence" value="ECO:0007669"/>
    <property type="project" value="UniProtKB-SubCell"/>
</dbReference>
<keyword evidence="4" id="KW-1003">Cell membrane</keyword>
<dbReference type="EMBL" id="CP023434">
    <property type="protein sequence ID" value="AXY26028.1"/>
    <property type="molecule type" value="Genomic_DNA"/>
</dbReference>
<evidence type="ECO:0000256" key="3">
    <source>
        <dbReference type="ARBA" id="ARBA00022448"/>
    </source>
</evidence>
<keyword evidence="3" id="KW-0813">Transport</keyword>
<evidence type="ECO:0000313" key="10">
    <source>
        <dbReference type="Proteomes" id="UP000263232"/>
    </source>
</evidence>
<comment type="similarity">
    <text evidence="2">Belongs to the autoinducer-2 exporter (AI-2E) (TC 2.A.86) family.</text>
</comment>
<sequence>MRDQCFWRRIFFVGLGLIVIFWALVNLGGLEQSLSALIDILSPFLLGLVLAFVLNLPMSFFELKLTEYTGEYKSWYRVATILFSVILVGSFVMFVMFLVIPDLIETLSYAVNALPRQAMHIRRNLLEYFTNHPQLVQSLEELDISWDVTLNNFTQTLRGMIGDIITSIINYVPTLINDIFDGFISFVFAIYLLFSKEQLVRQMKKIVYALFPMPWANFFNHLGSFSFRTFKFFFGGQLISGSATGVVLFILMKLFNFPYALSISVITAVFTLIPFYGAILGGVVGAILISVVDLSKALWFIVLIVIVQQIDGNIIYPNIIGNSIGIPGIWVMVIVTVAGALFGLPGMVLSVPIFSIIYNFISENVAYELNDKDIVVTEKTQQIKQR</sequence>
<dbReference type="Proteomes" id="UP000263232">
    <property type="component" value="Chromosome"/>
</dbReference>
<evidence type="ECO:0000256" key="7">
    <source>
        <dbReference type="ARBA" id="ARBA00023136"/>
    </source>
</evidence>
<dbReference type="Pfam" id="PF01594">
    <property type="entry name" value="AI-2E_transport"/>
    <property type="match status" value="1"/>
</dbReference>
<organism evidence="9 10">
    <name type="scientific">Suicoccus acidiformans</name>
    <dbReference type="NCBI Taxonomy" id="2036206"/>
    <lineage>
        <taxon>Bacteria</taxon>
        <taxon>Bacillati</taxon>
        <taxon>Bacillota</taxon>
        <taxon>Bacilli</taxon>
        <taxon>Lactobacillales</taxon>
        <taxon>Aerococcaceae</taxon>
        <taxon>Suicoccus</taxon>
    </lineage>
</organism>
<dbReference type="PANTHER" id="PTHR21716">
    <property type="entry name" value="TRANSMEMBRANE PROTEIN"/>
    <property type="match status" value="1"/>
</dbReference>
<dbReference type="InterPro" id="IPR002549">
    <property type="entry name" value="AI-2E-like"/>
</dbReference>
<feature type="transmembrane region" description="Helical" evidence="8">
    <location>
        <begin position="75"/>
        <end position="100"/>
    </location>
</feature>
<feature type="transmembrane region" description="Helical" evidence="8">
    <location>
        <begin position="263"/>
        <end position="291"/>
    </location>
</feature>
<dbReference type="RefSeq" id="WP_118990926.1">
    <property type="nucleotide sequence ID" value="NZ_CP023434.1"/>
</dbReference>
<feature type="transmembrane region" description="Helical" evidence="8">
    <location>
        <begin position="328"/>
        <end position="361"/>
    </location>
</feature>
<feature type="transmembrane region" description="Helical" evidence="8">
    <location>
        <begin position="12"/>
        <end position="30"/>
    </location>
</feature>
<keyword evidence="7 8" id="KW-0472">Membrane</keyword>
<proteinExistence type="inferred from homology"/>
<dbReference type="GO" id="GO:0055085">
    <property type="term" value="P:transmembrane transport"/>
    <property type="evidence" value="ECO:0007669"/>
    <property type="project" value="TreeGrafter"/>
</dbReference>
<evidence type="ECO:0000256" key="1">
    <source>
        <dbReference type="ARBA" id="ARBA00004651"/>
    </source>
</evidence>
<comment type="subcellular location">
    <subcellularLocation>
        <location evidence="1">Cell membrane</location>
        <topology evidence="1">Multi-pass membrane protein</topology>
    </subcellularLocation>
</comment>
<keyword evidence="5 8" id="KW-0812">Transmembrane</keyword>
<reference evidence="9 10" key="1">
    <citation type="submission" date="2017-09" db="EMBL/GenBank/DDBJ databases">
        <title>Complete genome sequence of Oxytococcus suis strain ZY16052.</title>
        <authorList>
            <person name="Li F."/>
        </authorList>
    </citation>
    <scope>NUCLEOTIDE SEQUENCE [LARGE SCALE GENOMIC DNA]</scope>
    <source>
        <strain evidence="9 10">ZY16052</strain>
    </source>
</reference>
<dbReference type="PANTHER" id="PTHR21716:SF53">
    <property type="entry name" value="PERMEASE PERM-RELATED"/>
    <property type="match status" value="1"/>
</dbReference>
<evidence type="ECO:0000256" key="6">
    <source>
        <dbReference type="ARBA" id="ARBA00022989"/>
    </source>
</evidence>
<keyword evidence="10" id="KW-1185">Reference proteome</keyword>
<name>A0A347WLS1_9LACT</name>
<keyword evidence="6 8" id="KW-1133">Transmembrane helix</keyword>
<evidence type="ECO:0000256" key="5">
    <source>
        <dbReference type="ARBA" id="ARBA00022692"/>
    </source>
</evidence>
<gene>
    <name evidence="9" type="ORF">CL176_08455</name>
</gene>
<dbReference type="AlphaFoldDB" id="A0A347WLS1"/>
<evidence type="ECO:0000256" key="2">
    <source>
        <dbReference type="ARBA" id="ARBA00009773"/>
    </source>
</evidence>
<evidence type="ECO:0000256" key="8">
    <source>
        <dbReference type="SAM" id="Phobius"/>
    </source>
</evidence>
<feature type="transmembrane region" description="Helical" evidence="8">
    <location>
        <begin position="232"/>
        <end position="251"/>
    </location>
</feature>